<proteinExistence type="inferred from homology"/>
<dbReference type="InterPro" id="IPR000463">
    <property type="entry name" value="Fatty_acid-bd"/>
</dbReference>
<dbReference type="FunFam" id="2.40.128.20:FF:000001">
    <property type="entry name" value="Fatty acid-binding protein, adipocyte"/>
    <property type="match status" value="1"/>
</dbReference>
<comment type="similarity">
    <text evidence="1">Belongs to the calycin superfamily. Fatty-acid binding protein (FABP) family.</text>
</comment>
<dbReference type="Proteomes" id="UP000314986">
    <property type="component" value="Unassembled WGS sequence"/>
</dbReference>
<reference evidence="3" key="4">
    <citation type="submission" date="2025-08" db="UniProtKB">
        <authorList>
            <consortium name="Ensembl"/>
        </authorList>
    </citation>
    <scope>IDENTIFICATION</scope>
</reference>
<evidence type="ECO:0000313" key="3">
    <source>
        <dbReference type="Ensembl" id="ENSCMIP00000042194.1"/>
    </source>
</evidence>
<name>A0A4W3JFH7_CALMI</name>
<keyword evidence="4" id="KW-1185">Reference proteome</keyword>
<evidence type="ECO:0000256" key="1">
    <source>
        <dbReference type="ARBA" id="ARBA00008390"/>
    </source>
</evidence>
<accession>A0A4W3JFH7</accession>
<feature type="domain" description="Lipocalin/cytosolic fatty-acid binding" evidence="2">
    <location>
        <begin position="21"/>
        <end position="127"/>
    </location>
</feature>
<reference evidence="4" key="3">
    <citation type="journal article" date="2014" name="Nature">
        <title>Elephant shark genome provides unique insights into gnathostome evolution.</title>
        <authorList>
            <consortium name="International Elephant Shark Genome Sequencing Consortium"/>
            <person name="Venkatesh B."/>
            <person name="Lee A.P."/>
            <person name="Ravi V."/>
            <person name="Maurya A.K."/>
            <person name="Lian M.M."/>
            <person name="Swann J.B."/>
            <person name="Ohta Y."/>
            <person name="Flajnik M.F."/>
            <person name="Sutoh Y."/>
            <person name="Kasahara M."/>
            <person name="Hoon S."/>
            <person name="Gangu V."/>
            <person name="Roy S.W."/>
            <person name="Irimia M."/>
            <person name="Korzh V."/>
            <person name="Kondrychyn I."/>
            <person name="Lim Z.W."/>
            <person name="Tay B.H."/>
            <person name="Tohari S."/>
            <person name="Kong K.W."/>
            <person name="Ho S."/>
            <person name="Lorente-Galdos B."/>
            <person name="Quilez J."/>
            <person name="Marques-Bonet T."/>
            <person name="Raney B.J."/>
            <person name="Ingham P.W."/>
            <person name="Tay A."/>
            <person name="Hillier L.W."/>
            <person name="Minx P."/>
            <person name="Boehm T."/>
            <person name="Wilson R.K."/>
            <person name="Brenner S."/>
            <person name="Warren W.C."/>
        </authorList>
    </citation>
    <scope>NUCLEOTIDE SEQUENCE [LARGE SCALE GENOMIC DNA]</scope>
</reference>
<dbReference type="AlphaFoldDB" id="A0A4W3JFH7"/>
<evidence type="ECO:0000313" key="4">
    <source>
        <dbReference type="Proteomes" id="UP000314986"/>
    </source>
</evidence>
<dbReference type="InterPro" id="IPR000566">
    <property type="entry name" value="Lipocln_cytosolic_FA-bd_dom"/>
</dbReference>
<reference evidence="4" key="2">
    <citation type="journal article" date="2007" name="PLoS Biol.">
        <title>Survey sequencing and comparative analysis of the elephant shark (Callorhinchus milii) genome.</title>
        <authorList>
            <person name="Venkatesh B."/>
            <person name="Kirkness E.F."/>
            <person name="Loh Y.H."/>
            <person name="Halpern A.L."/>
            <person name="Lee A.P."/>
            <person name="Johnson J."/>
            <person name="Dandona N."/>
            <person name="Viswanathan L.D."/>
            <person name="Tay A."/>
            <person name="Venter J.C."/>
            <person name="Strausberg R.L."/>
            <person name="Brenner S."/>
        </authorList>
    </citation>
    <scope>NUCLEOTIDE SEQUENCE [LARGE SCALE GENOMIC DNA]</scope>
</reference>
<dbReference type="PRINTS" id="PR00178">
    <property type="entry name" value="FATTYACIDBP"/>
</dbReference>
<dbReference type="Ensembl" id="ENSCMIT00000042800.1">
    <property type="protein sequence ID" value="ENSCMIP00000042194.1"/>
    <property type="gene ID" value="ENSCMIG00000017535.1"/>
</dbReference>
<protein>
    <recommendedName>
        <fullName evidence="2">Lipocalin/cytosolic fatty-acid binding domain-containing protein</fullName>
    </recommendedName>
</protein>
<evidence type="ECO:0000259" key="2">
    <source>
        <dbReference type="Pfam" id="PF00061"/>
    </source>
</evidence>
<dbReference type="SUPFAM" id="SSF50814">
    <property type="entry name" value="Lipocalins"/>
    <property type="match status" value="1"/>
</dbReference>
<reference evidence="4" key="1">
    <citation type="journal article" date="2006" name="Science">
        <title>Ancient noncoding elements conserved in the human genome.</title>
        <authorList>
            <person name="Venkatesh B."/>
            <person name="Kirkness E.F."/>
            <person name="Loh Y.H."/>
            <person name="Halpern A.L."/>
            <person name="Lee A.P."/>
            <person name="Johnson J."/>
            <person name="Dandona N."/>
            <person name="Viswanathan L.D."/>
            <person name="Tay A."/>
            <person name="Venter J.C."/>
            <person name="Strausberg R.L."/>
            <person name="Brenner S."/>
        </authorList>
    </citation>
    <scope>NUCLEOTIDE SEQUENCE [LARGE SCALE GENOMIC DNA]</scope>
</reference>
<dbReference type="InterPro" id="IPR012674">
    <property type="entry name" value="Calycin"/>
</dbReference>
<dbReference type="InterPro" id="IPR031259">
    <property type="entry name" value="ILBP"/>
</dbReference>
<sequence length="128" mass="14795">MSIDAVLLCPRVRSNKRECDRVNFKTRQVGNVSRPTTVIKVDANLITLKTMSTFKSTEINFQLDREFNEITADGRDVKSLVTWSNGKLIHIQKWNGRQTTLLREIKDSYMILTLTLDDVVCTRKYEKA</sequence>
<dbReference type="Gene3D" id="2.40.128.20">
    <property type="match status" value="1"/>
</dbReference>
<dbReference type="PANTHER" id="PTHR11955">
    <property type="entry name" value="FATTY ACID BINDING PROTEIN"/>
    <property type="match status" value="1"/>
</dbReference>
<dbReference type="GeneTree" id="ENSGT00940000155104"/>
<organism evidence="3 4">
    <name type="scientific">Callorhinchus milii</name>
    <name type="common">Ghost shark</name>
    <dbReference type="NCBI Taxonomy" id="7868"/>
    <lineage>
        <taxon>Eukaryota</taxon>
        <taxon>Metazoa</taxon>
        <taxon>Chordata</taxon>
        <taxon>Craniata</taxon>
        <taxon>Vertebrata</taxon>
        <taxon>Chondrichthyes</taxon>
        <taxon>Holocephali</taxon>
        <taxon>Chimaeriformes</taxon>
        <taxon>Callorhinchidae</taxon>
        <taxon>Callorhinchus</taxon>
    </lineage>
</organism>
<dbReference type="GO" id="GO:0008289">
    <property type="term" value="F:lipid binding"/>
    <property type="evidence" value="ECO:0007669"/>
    <property type="project" value="InterPro"/>
</dbReference>
<dbReference type="Pfam" id="PF00061">
    <property type="entry name" value="Lipocalin"/>
    <property type="match status" value="1"/>
</dbReference>
<reference evidence="3" key="5">
    <citation type="submission" date="2025-09" db="UniProtKB">
        <authorList>
            <consortium name="Ensembl"/>
        </authorList>
    </citation>
    <scope>IDENTIFICATION</scope>
</reference>